<dbReference type="PANTHER" id="PTHR48101">
    <property type="entry name" value="METHYLMALONYL-COA MUTASE, MITOCHONDRIAL-RELATED"/>
    <property type="match status" value="1"/>
</dbReference>
<reference evidence="7" key="1">
    <citation type="submission" date="2023-06" db="EMBL/GenBank/DDBJ databases">
        <title>Genomic of Agaribacillus aureum.</title>
        <authorList>
            <person name="Wang G."/>
        </authorList>
    </citation>
    <scope>NUCLEOTIDE SEQUENCE</scope>
    <source>
        <strain evidence="7">BMA12</strain>
    </source>
</reference>
<comment type="caution">
    <text evidence="7">The sequence shown here is derived from an EMBL/GenBank/DDBJ whole genome shotgun (WGS) entry which is preliminary data.</text>
</comment>
<dbReference type="InterPro" id="IPR006099">
    <property type="entry name" value="MeMalonylCoA_mutase_a/b_cat"/>
</dbReference>
<dbReference type="Gene3D" id="3.20.20.240">
    <property type="entry name" value="Methylmalonyl-CoA mutase"/>
    <property type="match status" value="1"/>
</dbReference>
<evidence type="ECO:0000313" key="8">
    <source>
        <dbReference type="Proteomes" id="UP001172083"/>
    </source>
</evidence>
<evidence type="ECO:0000256" key="4">
    <source>
        <dbReference type="ARBA" id="ARBA00023235"/>
    </source>
</evidence>
<name>A0ABT8LG08_9BACT</name>
<proteinExistence type="inferred from homology"/>
<dbReference type="Gene3D" id="3.40.50.280">
    <property type="entry name" value="Cobalamin-binding domain"/>
    <property type="match status" value="1"/>
</dbReference>
<protein>
    <submittedName>
        <fullName evidence="7">Methylmalonyl-CoA mutase family protein</fullName>
    </submittedName>
</protein>
<dbReference type="InterPro" id="IPR036724">
    <property type="entry name" value="Cobalamin-bd_sf"/>
</dbReference>
<keyword evidence="5" id="KW-0170">Cobalt</keyword>
<evidence type="ECO:0000256" key="2">
    <source>
        <dbReference type="ARBA" id="ARBA00008465"/>
    </source>
</evidence>
<sequence length="634" mass="71347">MKEASSTKDLFNEFNKLSKEDWIEKVAADLKGQTFDDLFWKSPDNIVIQPFYTAEDTKDLHYLENYQHGFANIDNAAYGPRHWTNYESIKATDTKEANKAALHALNNGADGLLFDIDEANPGPGLEILLDQIMAAYCHISFRSGKNNIAFVKDYFEYLSKNGLDPEKISGFYDHDIIAKWTIGGELDDNYFQQLTDLFQATTSFTAFKPLTISSHHFEHSGAGPVQEIAFALNTTVDYLDQLTDLGLPAAEIIDRIQFSCSIGSDFFMEIAKVRAFRILFHQLAQAYGLSEFHPGKIKIHCTSSFWNKSLFDINNNMLRNTTEAMAAILGGCDSLQVMPHDHLAQASSTFSRRIARNISSILREEAYLDKVVDPAAGSYYIENLTHEFVTAAWTLFLEIEKSGGFIGAFKENKIQQAIDKTKAEKFSKIANRRSVIVGVNQYPHKSEKLSSGIDIKAATEEITKNQQYQRLNSYRASEQFEVLKTRTLRFAKDLPQEQVPKIFVATLGESPIQKTRISFIDNTFACAGFDIVESSPNNTLAACVDEAIKAKERIVIICGSNEDYEAKAIDFITQFKQKEAHKMLFLAGKVDKNEEDLLQAGLDGFIHLNSDVIQMIRKVHLFLGISEGEEVKIP</sequence>
<accession>A0ABT8LG08</accession>
<dbReference type="SUPFAM" id="SSF52242">
    <property type="entry name" value="Cobalamin (vitamin B12)-binding domain"/>
    <property type="match status" value="1"/>
</dbReference>
<dbReference type="InterPro" id="IPR016176">
    <property type="entry name" value="Cbl-dep_enz_cat"/>
</dbReference>
<evidence type="ECO:0000256" key="3">
    <source>
        <dbReference type="ARBA" id="ARBA00022628"/>
    </source>
</evidence>
<dbReference type="RefSeq" id="WP_346761840.1">
    <property type="nucleotide sequence ID" value="NZ_JAUJEB010000009.1"/>
</dbReference>
<comment type="similarity">
    <text evidence="2">Belongs to the methylmalonyl-CoA mutase family.</text>
</comment>
<gene>
    <name evidence="7" type="ORF">QQ020_30825</name>
</gene>
<keyword evidence="3" id="KW-0846">Cobalamin</keyword>
<dbReference type="EMBL" id="JAUJEB010000009">
    <property type="protein sequence ID" value="MDN5216503.1"/>
    <property type="molecule type" value="Genomic_DNA"/>
</dbReference>
<comment type="cofactor">
    <cofactor evidence="1">
        <name>adenosylcob(III)alamin</name>
        <dbReference type="ChEBI" id="CHEBI:18408"/>
    </cofactor>
</comment>
<dbReference type="SUPFAM" id="SSF51703">
    <property type="entry name" value="Cobalamin (vitamin B12)-dependent enzymes"/>
    <property type="match status" value="1"/>
</dbReference>
<evidence type="ECO:0000259" key="6">
    <source>
        <dbReference type="Pfam" id="PF01642"/>
    </source>
</evidence>
<evidence type="ECO:0000256" key="5">
    <source>
        <dbReference type="ARBA" id="ARBA00023285"/>
    </source>
</evidence>
<keyword evidence="8" id="KW-1185">Reference proteome</keyword>
<keyword evidence="4" id="KW-0413">Isomerase</keyword>
<dbReference type="PANTHER" id="PTHR48101:SF1">
    <property type="entry name" value="METHYLMALONYL-COA MUTASE, LARGE SUBUNIT"/>
    <property type="match status" value="1"/>
</dbReference>
<dbReference type="Pfam" id="PF01642">
    <property type="entry name" value="MM_CoA_mutase"/>
    <property type="match status" value="1"/>
</dbReference>
<evidence type="ECO:0000256" key="1">
    <source>
        <dbReference type="ARBA" id="ARBA00001922"/>
    </source>
</evidence>
<feature type="domain" description="Methylmalonyl-CoA mutase alpha/beta chain catalytic" evidence="6">
    <location>
        <begin position="125"/>
        <end position="483"/>
    </location>
</feature>
<organism evidence="7 8">
    <name type="scientific">Agaribacillus aureus</name>
    <dbReference type="NCBI Taxonomy" id="3051825"/>
    <lineage>
        <taxon>Bacteria</taxon>
        <taxon>Pseudomonadati</taxon>
        <taxon>Bacteroidota</taxon>
        <taxon>Cytophagia</taxon>
        <taxon>Cytophagales</taxon>
        <taxon>Splendidivirgaceae</taxon>
        <taxon>Agaribacillus</taxon>
    </lineage>
</organism>
<dbReference type="CDD" id="cd03677">
    <property type="entry name" value="MM_CoA_mutase_beta"/>
    <property type="match status" value="1"/>
</dbReference>
<evidence type="ECO:0000313" key="7">
    <source>
        <dbReference type="EMBL" id="MDN5216503.1"/>
    </source>
</evidence>
<dbReference type="Proteomes" id="UP001172083">
    <property type="component" value="Unassembled WGS sequence"/>
</dbReference>